<feature type="transmembrane region" description="Helical" evidence="14">
    <location>
        <begin position="156"/>
        <end position="176"/>
    </location>
</feature>
<dbReference type="AlphaFoldDB" id="A0A1G5RV28"/>
<dbReference type="CDD" id="cd10322">
    <property type="entry name" value="SLC5sbd"/>
    <property type="match status" value="1"/>
</dbReference>
<reference evidence="15 16" key="1">
    <citation type="submission" date="2016-10" db="EMBL/GenBank/DDBJ databases">
        <authorList>
            <person name="de Groot N.N."/>
        </authorList>
    </citation>
    <scope>NUCLEOTIDE SEQUENCE [LARGE SCALE GENOMIC DNA]</scope>
    <source>
        <strain evidence="15 16">DSM 2784</strain>
    </source>
</reference>
<keyword evidence="11" id="KW-0739">Sodium transport</keyword>
<dbReference type="InterPro" id="IPR001734">
    <property type="entry name" value="Na/solute_symporter"/>
</dbReference>
<name>A0A1G5RV28_9FIRM</name>
<proteinExistence type="inferred from homology"/>
<organism evidence="15 16">
    <name type="scientific">Acidaminobacter hydrogenoformans DSM 2784</name>
    <dbReference type="NCBI Taxonomy" id="1120920"/>
    <lineage>
        <taxon>Bacteria</taxon>
        <taxon>Bacillati</taxon>
        <taxon>Bacillota</taxon>
        <taxon>Clostridia</taxon>
        <taxon>Peptostreptococcales</taxon>
        <taxon>Acidaminobacteraceae</taxon>
        <taxon>Acidaminobacter</taxon>
    </lineage>
</organism>
<evidence type="ECO:0000256" key="9">
    <source>
        <dbReference type="ARBA" id="ARBA00023065"/>
    </source>
</evidence>
<feature type="transmembrane region" description="Helical" evidence="14">
    <location>
        <begin position="373"/>
        <end position="393"/>
    </location>
</feature>
<keyword evidence="3" id="KW-0813">Transport</keyword>
<keyword evidence="6" id="KW-0769">Symport</keyword>
<evidence type="ECO:0000256" key="3">
    <source>
        <dbReference type="ARBA" id="ARBA00022448"/>
    </source>
</evidence>
<accession>A0A1G5RV28</accession>
<dbReference type="InterPro" id="IPR050277">
    <property type="entry name" value="Sodium:Solute_Symporter"/>
</dbReference>
<evidence type="ECO:0000256" key="14">
    <source>
        <dbReference type="SAM" id="Phobius"/>
    </source>
</evidence>
<feature type="transmembrane region" description="Helical" evidence="14">
    <location>
        <begin position="115"/>
        <end position="136"/>
    </location>
</feature>
<evidence type="ECO:0000256" key="7">
    <source>
        <dbReference type="ARBA" id="ARBA00022989"/>
    </source>
</evidence>
<dbReference type="GO" id="GO:0006814">
    <property type="term" value="P:sodium ion transport"/>
    <property type="evidence" value="ECO:0007669"/>
    <property type="project" value="UniProtKB-KW"/>
</dbReference>
<dbReference type="RefSeq" id="WP_170829295.1">
    <property type="nucleotide sequence ID" value="NZ_FMWL01000003.1"/>
</dbReference>
<dbReference type="PROSITE" id="PS50283">
    <property type="entry name" value="NA_SOLUT_SYMP_3"/>
    <property type="match status" value="1"/>
</dbReference>
<feature type="transmembrane region" description="Helical" evidence="14">
    <location>
        <begin position="238"/>
        <end position="257"/>
    </location>
</feature>
<dbReference type="GO" id="GO:0005886">
    <property type="term" value="C:plasma membrane"/>
    <property type="evidence" value="ECO:0007669"/>
    <property type="project" value="UniProtKB-SubCell"/>
</dbReference>
<dbReference type="STRING" id="1120920.SAMN03080599_01007"/>
<evidence type="ECO:0000256" key="2">
    <source>
        <dbReference type="ARBA" id="ARBA00006434"/>
    </source>
</evidence>
<feature type="transmembrane region" description="Helical" evidence="14">
    <location>
        <begin position="278"/>
        <end position="298"/>
    </location>
</feature>
<evidence type="ECO:0000256" key="1">
    <source>
        <dbReference type="ARBA" id="ARBA00004651"/>
    </source>
</evidence>
<comment type="similarity">
    <text evidence="2 13">Belongs to the sodium:solute symporter (SSF) (TC 2.A.21) family.</text>
</comment>
<keyword evidence="10 14" id="KW-0472">Membrane</keyword>
<keyword evidence="8" id="KW-0915">Sodium</keyword>
<feature type="transmembrane region" description="Helical" evidence="14">
    <location>
        <begin position="6"/>
        <end position="23"/>
    </location>
</feature>
<keyword evidence="5 14" id="KW-0812">Transmembrane</keyword>
<protein>
    <submittedName>
        <fullName evidence="15">Solute:Na+ symporter, SSS family</fullName>
    </submittedName>
</protein>
<feature type="transmembrane region" description="Helical" evidence="14">
    <location>
        <begin position="405"/>
        <end position="424"/>
    </location>
</feature>
<evidence type="ECO:0000256" key="11">
    <source>
        <dbReference type="ARBA" id="ARBA00023201"/>
    </source>
</evidence>
<dbReference type="InterPro" id="IPR038377">
    <property type="entry name" value="Na/Glc_symporter_sf"/>
</dbReference>
<feature type="transmembrane region" description="Helical" evidence="14">
    <location>
        <begin position="68"/>
        <end position="94"/>
    </location>
</feature>
<comment type="catalytic activity">
    <reaction evidence="12">
        <text>L-proline(in) + Na(+)(in) = L-proline(out) + Na(+)(out)</text>
        <dbReference type="Rhea" id="RHEA:28967"/>
        <dbReference type="ChEBI" id="CHEBI:29101"/>
        <dbReference type="ChEBI" id="CHEBI:60039"/>
    </reaction>
</comment>
<dbReference type="Pfam" id="PF00474">
    <property type="entry name" value="SSF"/>
    <property type="match status" value="1"/>
</dbReference>
<feature type="transmembrane region" description="Helical" evidence="14">
    <location>
        <begin position="431"/>
        <end position="449"/>
    </location>
</feature>
<dbReference type="PANTHER" id="PTHR48086">
    <property type="entry name" value="SODIUM/PROLINE SYMPORTER-RELATED"/>
    <property type="match status" value="1"/>
</dbReference>
<evidence type="ECO:0000313" key="15">
    <source>
        <dbReference type="EMBL" id="SCZ77913.1"/>
    </source>
</evidence>
<evidence type="ECO:0000256" key="10">
    <source>
        <dbReference type="ARBA" id="ARBA00023136"/>
    </source>
</evidence>
<keyword evidence="4" id="KW-1003">Cell membrane</keyword>
<feature type="transmembrane region" description="Helical" evidence="14">
    <location>
        <begin position="331"/>
        <end position="352"/>
    </location>
</feature>
<dbReference type="Proteomes" id="UP000199208">
    <property type="component" value="Unassembled WGS sequence"/>
</dbReference>
<keyword evidence="9" id="KW-0406">Ion transport</keyword>
<sequence length="487" mass="53516">MNKSVEYLLYFTLYTVLLLWFGKSGIKKTRNLRDFFLAGNSLGIWVSVFTFTATWFSSASMQGLTGSLYAYGLSSLLFSVVPWYIGTAFLFFLVKRLRQYDILSLPEYFRVRYNSLALQRLGGIVIVFTFTLYMTIQIRGFGVVMSELLDIHYTLATFLVFLFILYSTFGGLFSVARTDGLNFFLICLGVLFSAVLVTGRFEGLIEILEKAAHIATVPFAGAQPTVAGALIKPLSSEAYPPLMVLTGFFGWGLGVAANPQYAVRILAAKDDKTAYKMIGYSFVFLTLIYLGLIVIGFGSRVIQPTIAGISTVDEVYAYIINNTLYTKLSGFILISMAAAAVSTANSQFLVLASGFTYDLFGLTVASKVDNDRLITLNRIFIVFAGVVSLLLSINPPSSVLTFGGYVYGLFAVAFLLPLYGGLFWKRASKKAALYSAYGGVLTMVIFSIFDRGLYGSPGHLIHPAFPGIIVASVLFFGIGHFGRRDDQ</sequence>
<feature type="transmembrane region" description="Helical" evidence="14">
    <location>
        <begin position="35"/>
        <end position="56"/>
    </location>
</feature>
<feature type="transmembrane region" description="Helical" evidence="14">
    <location>
        <begin position="183"/>
        <end position="201"/>
    </location>
</feature>
<dbReference type="GO" id="GO:0015293">
    <property type="term" value="F:symporter activity"/>
    <property type="evidence" value="ECO:0007669"/>
    <property type="project" value="UniProtKB-KW"/>
</dbReference>
<dbReference type="EMBL" id="FMWL01000003">
    <property type="protein sequence ID" value="SCZ77913.1"/>
    <property type="molecule type" value="Genomic_DNA"/>
</dbReference>
<dbReference type="PANTHER" id="PTHR48086:SF3">
    <property type="entry name" value="SODIUM_PROLINE SYMPORTER"/>
    <property type="match status" value="1"/>
</dbReference>
<gene>
    <name evidence="15" type="ORF">SAMN03080599_01007</name>
</gene>
<evidence type="ECO:0000256" key="6">
    <source>
        <dbReference type="ARBA" id="ARBA00022847"/>
    </source>
</evidence>
<evidence type="ECO:0000256" key="4">
    <source>
        <dbReference type="ARBA" id="ARBA00022475"/>
    </source>
</evidence>
<evidence type="ECO:0000313" key="16">
    <source>
        <dbReference type="Proteomes" id="UP000199208"/>
    </source>
</evidence>
<dbReference type="Gene3D" id="1.20.1730.10">
    <property type="entry name" value="Sodium/glucose cotransporter"/>
    <property type="match status" value="1"/>
</dbReference>
<comment type="subcellular location">
    <subcellularLocation>
        <location evidence="1">Cell membrane</location>
        <topology evidence="1">Multi-pass membrane protein</topology>
    </subcellularLocation>
</comment>
<evidence type="ECO:0000256" key="12">
    <source>
        <dbReference type="ARBA" id="ARBA00033708"/>
    </source>
</evidence>
<evidence type="ECO:0000256" key="8">
    <source>
        <dbReference type="ARBA" id="ARBA00023053"/>
    </source>
</evidence>
<keyword evidence="7 14" id="KW-1133">Transmembrane helix</keyword>
<keyword evidence="16" id="KW-1185">Reference proteome</keyword>
<feature type="transmembrane region" description="Helical" evidence="14">
    <location>
        <begin position="461"/>
        <end position="481"/>
    </location>
</feature>
<evidence type="ECO:0000256" key="13">
    <source>
        <dbReference type="RuleBase" id="RU362091"/>
    </source>
</evidence>
<evidence type="ECO:0000256" key="5">
    <source>
        <dbReference type="ARBA" id="ARBA00022692"/>
    </source>
</evidence>